<protein>
    <recommendedName>
        <fullName evidence="4">DUF2817 domain-containing protein</fullName>
    </recommendedName>
</protein>
<dbReference type="VEuPathDB" id="TriTrypDB:C4B63_18g229"/>
<dbReference type="VEuPathDB" id="TriTrypDB:TcYC6_0098280"/>
<dbReference type="OMA" id="KGMVYAQ"/>
<dbReference type="SUPFAM" id="SSF53187">
    <property type="entry name" value="Zn-dependent exopeptidases"/>
    <property type="match status" value="1"/>
</dbReference>
<dbReference type="VEuPathDB" id="TriTrypDB:ECC02_000024"/>
<feature type="chain" id="PRO_5016052892" description="DUF2817 domain-containing protein" evidence="1">
    <location>
        <begin position="18"/>
        <end position="395"/>
    </location>
</feature>
<accession>A0A2V2WL35</accession>
<sequence>MLDCSVVMTAFFTIAMGMLLIDLSSLQENMVCSANYGNASTCPEVFFSQSYHAARMKFKDAAKEAKAEWKQHTVLQEEGFEYSIDTAFVRGKKAKNLLIHMSGTRGVDGFTGSAVQVKLLREWNSSRGDGPSVLFVHAVNPYGMAHFRPYNENNVDLSRNYLSPEEWSHVLERDNANNSGYNEIVAPLLMSRAPRFIDRYAFFYQLLKRIVTKGLGAFKQTPSGGQYHHPDAVGFGGHEEQRAITVLREVFKAHVGTGIEKSIVLDVCTGPGSEGSETIVSDSREERVVAEKIFKGSKMQSRNDETEQIGDIRPSDTFVKNSLIIKQNFGTVNWLFVVRALFLENAAYKHAKGSHVHAVMQEWLKDAFYPQTMAYKRAVLKKGVAAFDSAWKHLS</sequence>
<name>A0A2V2WL35_TRYCR</name>
<dbReference type="Proteomes" id="UP000246078">
    <property type="component" value="Unassembled WGS sequence"/>
</dbReference>
<reference evidence="2 3" key="1">
    <citation type="journal article" date="2018" name="Microb. Genom.">
        <title>Expanding an expanded genome: long-read sequencing of Trypanosoma cruzi.</title>
        <authorList>
            <person name="Berna L."/>
            <person name="Rodriguez M."/>
            <person name="Chiribao M.L."/>
            <person name="Parodi-Talice A."/>
            <person name="Pita S."/>
            <person name="Rijo G."/>
            <person name="Alvarez-Valin F."/>
            <person name="Robello C."/>
        </authorList>
    </citation>
    <scope>NUCLEOTIDE SEQUENCE [LARGE SCALE GENOMIC DNA]</scope>
    <source>
        <strain evidence="2 3">TCC</strain>
    </source>
</reference>
<dbReference type="VEuPathDB" id="TriTrypDB:TcBrA4_0027950"/>
<dbReference type="EMBL" id="PRFC01000104">
    <property type="protein sequence ID" value="PWV07224.1"/>
    <property type="molecule type" value="Genomic_DNA"/>
</dbReference>
<dbReference type="Pfam" id="PF10994">
    <property type="entry name" value="DUF2817"/>
    <property type="match status" value="1"/>
</dbReference>
<organism evidence="2 3">
    <name type="scientific">Trypanosoma cruzi</name>
    <dbReference type="NCBI Taxonomy" id="5693"/>
    <lineage>
        <taxon>Eukaryota</taxon>
        <taxon>Discoba</taxon>
        <taxon>Euglenozoa</taxon>
        <taxon>Kinetoplastea</taxon>
        <taxon>Metakinetoplastina</taxon>
        <taxon>Trypanosomatida</taxon>
        <taxon>Trypanosomatidae</taxon>
        <taxon>Trypanosoma</taxon>
        <taxon>Schizotrypanum</taxon>
    </lineage>
</organism>
<dbReference type="VEuPathDB" id="TriTrypDB:TCSYLVIO_003329"/>
<proteinExistence type="predicted"/>
<dbReference type="VEuPathDB" id="TriTrypDB:C4B63_18g230"/>
<dbReference type="AlphaFoldDB" id="A0A2V2WL35"/>
<dbReference type="Gene3D" id="3.40.630.10">
    <property type="entry name" value="Zn peptidases"/>
    <property type="match status" value="1"/>
</dbReference>
<comment type="caution">
    <text evidence="2">The sequence shown here is derived from an EMBL/GenBank/DDBJ whole genome shotgun (WGS) entry which is preliminary data.</text>
</comment>
<keyword evidence="1" id="KW-0732">Signal</keyword>
<dbReference type="VEuPathDB" id="TriTrypDB:TCDM_02131"/>
<dbReference type="VEuPathDB" id="TriTrypDB:C3747_104g46"/>
<evidence type="ECO:0000313" key="3">
    <source>
        <dbReference type="Proteomes" id="UP000246078"/>
    </source>
</evidence>
<evidence type="ECO:0000256" key="1">
    <source>
        <dbReference type="SAM" id="SignalP"/>
    </source>
</evidence>
<dbReference type="VEuPathDB" id="TriTrypDB:TcCLB.509065.90"/>
<evidence type="ECO:0008006" key="4">
    <source>
        <dbReference type="Google" id="ProtNLM"/>
    </source>
</evidence>
<gene>
    <name evidence="2" type="ORF">C3747_104g46</name>
</gene>
<dbReference type="VEuPathDB" id="TriTrypDB:TcCLB.506943.80"/>
<dbReference type="VEuPathDB" id="TriTrypDB:BCY84_03951"/>
<evidence type="ECO:0000313" key="2">
    <source>
        <dbReference type="EMBL" id="PWV07224.1"/>
    </source>
</evidence>
<dbReference type="VEuPathDB" id="TriTrypDB:TcCL_ESM01052"/>
<feature type="signal peptide" evidence="1">
    <location>
        <begin position="1"/>
        <end position="17"/>
    </location>
</feature>
<dbReference type="CDD" id="cd06233">
    <property type="entry name" value="M14-like"/>
    <property type="match status" value="1"/>
</dbReference>
<dbReference type="OrthoDB" id="270449at2759"/>
<dbReference type="InterPro" id="IPR021259">
    <property type="entry name" value="DUF2817"/>
</dbReference>
<dbReference type="VEuPathDB" id="TriTrypDB:TcG_01017"/>